<comment type="function">
    <text evidence="1">Heme-dependent dioxygenase that catalyzes the oxidative cleavage of the L-tryptophan (L-Trp) pyrrole ring and converts L-tryptophan to N-formyl-L-kynurenine. Catalyzes the oxidative cleavage of the indole moiety.</text>
</comment>
<comment type="caution">
    <text evidence="1">Lacks conserved residue(s) required for the propagation of feature annotation.</text>
</comment>
<dbReference type="Proteomes" id="UP000663887">
    <property type="component" value="Unassembled WGS sequence"/>
</dbReference>
<evidence type="ECO:0000313" key="3">
    <source>
        <dbReference type="EMBL" id="CAF1089275.1"/>
    </source>
</evidence>
<dbReference type="Gene3D" id="1.20.58.480">
    <property type="match status" value="1"/>
</dbReference>
<dbReference type="OrthoDB" id="447477at2759"/>
<comment type="cofactor">
    <cofactor evidence="1">
        <name>heme</name>
        <dbReference type="ChEBI" id="CHEBI:30413"/>
    </cofactor>
    <text evidence="1">Binds 1 heme group per subunit.</text>
</comment>
<keyword evidence="1" id="KW-0408">Iron</keyword>
<dbReference type="Proteomes" id="UP000663824">
    <property type="component" value="Unassembled WGS sequence"/>
</dbReference>
<dbReference type="InterPro" id="IPR037217">
    <property type="entry name" value="Trp/Indoleamine_2_3_dOase-like"/>
</dbReference>
<comment type="subunit">
    <text evidence="1">Homotetramer. Dimer of dimers.</text>
</comment>
<evidence type="ECO:0000313" key="10">
    <source>
        <dbReference type="Proteomes" id="UP000663866"/>
    </source>
</evidence>
<protein>
    <recommendedName>
        <fullName evidence="1">Tryptophan 2,3-dioxygenase</fullName>
        <shortName evidence="1">TDO</shortName>
        <ecNumber evidence="1">1.13.11.11</ecNumber>
    </recommendedName>
    <alternativeName>
        <fullName evidence="1">Tryptamin 2,3-dioxygenase</fullName>
    </alternativeName>
    <alternativeName>
        <fullName evidence="1">Tryptophan oxygenase</fullName>
        <shortName evidence="1">TO</shortName>
        <shortName evidence="1">TRPO</shortName>
    </alternativeName>
    <alternativeName>
        <fullName evidence="1">Tryptophan pyrrolase</fullName>
    </alternativeName>
    <alternativeName>
        <fullName evidence="1">Tryptophanase</fullName>
    </alternativeName>
</protein>
<dbReference type="GO" id="GO:0004833">
    <property type="term" value="F:L-tryptophan 2,3-dioxygenase activity"/>
    <property type="evidence" value="ECO:0007669"/>
    <property type="project" value="UniProtKB-UniRule"/>
</dbReference>
<evidence type="ECO:0000313" key="7">
    <source>
        <dbReference type="EMBL" id="CAF2247922.1"/>
    </source>
</evidence>
<dbReference type="EMBL" id="CAJOBF010001126">
    <property type="protein sequence ID" value="CAF3916121.1"/>
    <property type="molecule type" value="Genomic_DNA"/>
</dbReference>
<gene>
    <name evidence="3" type="ORF">CJN711_LOCUS6587</name>
    <name evidence="4" type="ORF">KQP761_LOCUS31369</name>
    <name evidence="6" type="ORF">MBJ925_LOCUS11972</name>
    <name evidence="9" type="ORF">OVN521_LOCUS10767</name>
    <name evidence="8" type="ORF">UXM345_LOCUS11356</name>
    <name evidence="5" type="ORF">WKI299_LOCUS7993</name>
    <name evidence="7" type="ORF">XDN619_LOCUS35155</name>
</gene>
<dbReference type="GO" id="GO:0046872">
    <property type="term" value="F:metal ion binding"/>
    <property type="evidence" value="ECO:0007669"/>
    <property type="project" value="UniProtKB-KW"/>
</dbReference>
<dbReference type="HAMAP" id="MF_01972">
    <property type="entry name" value="T23O"/>
    <property type="match status" value="1"/>
</dbReference>
<comment type="caution">
    <text evidence="7">The sequence shown here is derived from an EMBL/GenBank/DDBJ whole genome shotgun (WGS) entry which is preliminary data.</text>
</comment>
<dbReference type="SUPFAM" id="SSF140959">
    <property type="entry name" value="Indolic compounds 2,3-dioxygenase-like"/>
    <property type="match status" value="1"/>
</dbReference>
<evidence type="ECO:0000256" key="2">
    <source>
        <dbReference type="SAM" id="MobiDB-lite"/>
    </source>
</evidence>
<keyword evidence="10" id="KW-1185">Reference proteome</keyword>
<evidence type="ECO:0000313" key="6">
    <source>
        <dbReference type="EMBL" id="CAF2045020.1"/>
    </source>
</evidence>
<keyword evidence="1" id="KW-0349">Heme</keyword>
<dbReference type="Pfam" id="PF03301">
    <property type="entry name" value="Trp_dioxygenase"/>
    <property type="match status" value="1"/>
</dbReference>
<dbReference type="Proteomes" id="UP000663842">
    <property type="component" value="Unassembled WGS sequence"/>
</dbReference>
<comment type="similarity">
    <text evidence="1">Belongs to the tryptophan 2,3-dioxygenase family.</text>
</comment>
<name>A0A817A7W4_9BILA</name>
<comment type="catalytic activity">
    <reaction evidence="1">
        <text>L-tryptophan + O2 = N-formyl-L-kynurenine</text>
        <dbReference type="Rhea" id="RHEA:24536"/>
        <dbReference type="ChEBI" id="CHEBI:15379"/>
        <dbReference type="ChEBI" id="CHEBI:57912"/>
        <dbReference type="ChEBI" id="CHEBI:58629"/>
        <dbReference type="EC" id="1.13.11.11"/>
    </reaction>
</comment>
<dbReference type="GO" id="GO:0020037">
    <property type="term" value="F:heme binding"/>
    <property type="evidence" value="ECO:0007669"/>
    <property type="project" value="UniProtKB-UniRule"/>
</dbReference>
<dbReference type="InterPro" id="IPR004981">
    <property type="entry name" value="Trp_2_3_dOase"/>
</dbReference>
<keyword evidence="1" id="KW-0560">Oxidoreductase</keyword>
<dbReference type="EMBL" id="CAJOBG010001391">
    <property type="protein sequence ID" value="CAF3924371.1"/>
    <property type="molecule type" value="Genomic_DNA"/>
</dbReference>
<dbReference type="EMBL" id="CAJNRG010018118">
    <property type="protein sequence ID" value="CAF2247922.1"/>
    <property type="molecule type" value="Genomic_DNA"/>
</dbReference>
<dbReference type="EC" id="1.13.11.11" evidence="1"/>
<dbReference type="AlphaFoldDB" id="A0A817A7W4"/>
<dbReference type="Proteomes" id="UP000663834">
    <property type="component" value="Unassembled WGS sequence"/>
</dbReference>
<dbReference type="PANTHER" id="PTHR10138">
    <property type="entry name" value="TRYPTOPHAN 2,3-DIOXYGENASE"/>
    <property type="match status" value="1"/>
</dbReference>
<dbReference type="GO" id="GO:0019442">
    <property type="term" value="P:L-tryptophan catabolic process to acetyl-CoA"/>
    <property type="evidence" value="ECO:0007669"/>
    <property type="project" value="TreeGrafter"/>
</dbReference>
<dbReference type="Proteomes" id="UP000663855">
    <property type="component" value="Unassembled WGS sequence"/>
</dbReference>
<feature type="region of interest" description="Disordered" evidence="2">
    <location>
        <begin position="425"/>
        <end position="451"/>
    </location>
</feature>
<dbReference type="UniPathway" id="UPA00333">
    <property type="reaction ID" value="UER00453"/>
</dbReference>
<evidence type="ECO:0000313" key="9">
    <source>
        <dbReference type="EMBL" id="CAF3924371.1"/>
    </source>
</evidence>
<accession>A0A817A7W4</accession>
<sequence>MTCPYARFLERDEEPTAATAKLTINGSSDNDALAEILSLTGYGASSSAKPELKRLPSSDELVTYGNYLKLDRLLNSQVLLSAQNDQNKNPVHDEHLFMIIHQTFELWFKQILWEIDSLRDIFGSKSIDESHMFVSINRLQRCVQIWRLLCDQIIILETMTPLDFMEFRSYLSPASGFQSLQFRLIENRLGLPEKSRVLYNQISYKNAFPSSNEQTDLTNSLEEPTLLVLIERWLEQTPGLEDSTLNFWERYKRAVAQYIDFLQSNAQDEPNPTAREAALEDVKKTADTFRSFIDEKFHQQLIARSERRMSHKALQGALMIMLYREQPRFQGPYQVLSLLMDIDALITKWRYNHLILVQRQIGNKQGTGGSAGYSYLRSTCSDRYKVFIDLFNLASFLIPREFLPKLTAEMKMRLAFANNDPSKFDDADDQDLHRSISKRNGKGNNEHCFMPDHEFHPVTD</sequence>
<keyword evidence="1" id="KW-0823">Tryptophan catabolism</keyword>
<dbReference type="EMBL" id="CAJNOW010017441">
    <property type="protein sequence ID" value="CAF1657780.1"/>
    <property type="molecule type" value="Genomic_DNA"/>
</dbReference>
<organism evidence="7 11">
    <name type="scientific">Rotaria magnacalcarata</name>
    <dbReference type="NCBI Taxonomy" id="392030"/>
    <lineage>
        <taxon>Eukaryota</taxon>
        <taxon>Metazoa</taxon>
        <taxon>Spiralia</taxon>
        <taxon>Gnathifera</taxon>
        <taxon>Rotifera</taxon>
        <taxon>Eurotatoria</taxon>
        <taxon>Bdelloidea</taxon>
        <taxon>Philodinida</taxon>
        <taxon>Philodinidae</taxon>
        <taxon>Rotaria</taxon>
    </lineage>
</organism>
<dbReference type="Proteomes" id="UP000663856">
    <property type="component" value="Unassembled WGS sequence"/>
</dbReference>
<proteinExistence type="inferred from homology"/>
<keyword evidence="1" id="KW-0223">Dioxygenase</keyword>
<comment type="pathway">
    <text evidence="1">Amino-acid degradation; L-tryptophan degradation via kynurenine pathway; L-kynurenine from L-tryptophan: step 1/2.</text>
</comment>
<evidence type="ECO:0000313" key="11">
    <source>
        <dbReference type="Proteomes" id="UP000663887"/>
    </source>
</evidence>
<dbReference type="Proteomes" id="UP000663866">
    <property type="component" value="Unassembled WGS sequence"/>
</dbReference>
<reference evidence="7" key="1">
    <citation type="submission" date="2021-02" db="EMBL/GenBank/DDBJ databases">
        <authorList>
            <person name="Nowell W R."/>
        </authorList>
    </citation>
    <scope>NUCLEOTIDE SEQUENCE</scope>
</reference>
<dbReference type="GO" id="GO:0019441">
    <property type="term" value="P:L-tryptophan catabolic process to kynurenine"/>
    <property type="evidence" value="ECO:0007669"/>
    <property type="project" value="UniProtKB-UniRule"/>
</dbReference>
<evidence type="ECO:0000256" key="1">
    <source>
        <dbReference type="HAMAP-Rule" id="MF_03020"/>
    </source>
</evidence>
<dbReference type="Gene3D" id="1.10.287.3810">
    <property type="match status" value="1"/>
</dbReference>
<dbReference type="PANTHER" id="PTHR10138:SF0">
    <property type="entry name" value="TRYPTOPHAN 2,3-DIOXYGENASE"/>
    <property type="match status" value="1"/>
</dbReference>
<evidence type="ECO:0000313" key="5">
    <source>
        <dbReference type="EMBL" id="CAF2038762.1"/>
    </source>
</evidence>
<feature type="compositionally biased region" description="Basic and acidic residues" evidence="2">
    <location>
        <begin position="425"/>
        <end position="434"/>
    </location>
</feature>
<evidence type="ECO:0000313" key="4">
    <source>
        <dbReference type="EMBL" id="CAF1657780.1"/>
    </source>
</evidence>
<dbReference type="EMBL" id="CAJNRE010005426">
    <property type="protein sequence ID" value="CAF2045020.1"/>
    <property type="molecule type" value="Genomic_DNA"/>
</dbReference>
<dbReference type="EMBL" id="CAJNOV010002093">
    <property type="protein sequence ID" value="CAF1089275.1"/>
    <property type="molecule type" value="Genomic_DNA"/>
</dbReference>
<evidence type="ECO:0000313" key="8">
    <source>
        <dbReference type="EMBL" id="CAF3916121.1"/>
    </source>
</evidence>
<keyword evidence="1" id="KW-0479">Metal-binding</keyword>
<dbReference type="EMBL" id="CAJNRF010002462">
    <property type="protein sequence ID" value="CAF2038762.1"/>
    <property type="molecule type" value="Genomic_DNA"/>
</dbReference>